<keyword evidence="1" id="KW-0732">Signal</keyword>
<accession>A0ABT9MDK9</accession>
<evidence type="ECO:0000256" key="1">
    <source>
        <dbReference type="SAM" id="SignalP"/>
    </source>
</evidence>
<organism evidence="2 3">
    <name type="scientific">Deinococcus enclensis</name>
    <dbReference type="NCBI Taxonomy" id="1049582"/>
    <lineage>
        <taxon>Bacteria</taxon>
        <taxon>Thermotogati</taxon>
        <taxon>Deinococcota</taxon>
        <taxon>Deinococci</taxon>
        <taxon>Deinococcales</taxon>
        <taxon>Deinococcaceae</taxon>
        <taxon>Deinococcus</taxon>
    </lineage>
</organism>
<proteinExistence type="predicted"/>
<dbReference type="EMBL" id="JAURUR010000006">
    <property type="protein sequence ID" value="MDP9764670.1"/>
    <property type="molecule type" value="Genomic_DNA"/>
</dbReference>
<evidence type="ECO:0000313" key="2">
    <source>
        <dbReference type="EMBL" id="MDP9764670.1"/>
    </source>
</evidence>
<dbReference type="Proteomes" id="UP001232163">
    <property type="component" value="Unassembled WGS sequence"/>
</dbReference>
<gene>
    <name evidence="2" type="ORF">QO006_002116</name>
</gene>
<keyword evidence="3" id="KW-1185">Reference proteome</keyword>
<evidence type="ECO:0000313" key="3">
    <source>
        <dbReference type="Proteomes" id="UP001232163"/>
    </source>
</evidence>
<protein>
    <submittedName>
        <fullName evidence="2">Uncharacterized protein</fullName>
    </submittedName>
</protein>
<feature type="chain" id="PRO_5046903398" evidence="1">
    <location>
        <begin position="24"/>
        <end position="46"/>
    </location>
</feature>
<sequence>MMNRRTLLRSVLLLCLCVSTVDATDSSAASGYPGWICHILNCAVTP</sequence>
<name>A0ABT9MDK9_9DEIO</name>
<reference evidence="2 3" key="1">
    <citation type="submission" date="2023-07" db="EMBL/GenBank/DDBJ databases">
        <title>Genomic Encyclopedia of Type Strains, Phase IV (KMG-IV): sequencing the most valuable type-strain genomes for metagenomic binning, comparative biology and taxonomic classification.</title>
        <authorList>
            <person name="Goeker M."/>
        </authorList>
    </citation>
    <scope>NUCLEOTIDE SEQUENCE [LARGE SCALE GENOMIC DNA]</scope>
    <source>
        <strain evidence="2 3">NIO-1023</strain>
    </source>
</reference>
<feature type="signal peptide" evidence="1">
    <location>
        <begin position="1"/>
        <end position="23"/>
    </location>
</feature>
<comment type="caution">
    <text evidence="2">The sequence shown here is derived from an EMBL/GenBank/DDBJ whole genome shotgun (WGS) entry which is preliminary data.</text>
</comment>